<dbReference type="InterPro" id="IPR011009">
    <property type="entry name" value="Kinase-like_dom_sf"/>
</dbReference>
<dbReference type="CDD" id="cd05155">
    <property type="entry name" value="APH_ChoK_like_1"/>
    <property type="match status" value="1"/>
</dbReference>
<dbReference type="Pfam" id="PF01636">
    <property type="entry name" value="APH"/>
    <property type="match status" value="1"/>
</dbReference>
<reference evidence="2 3" key="1">
    <citation type="submission" date="2020-03" db="EMBL/GenBank/DDBJ databases">
        <title>Draft Genome Sequence of 2-Methylisoborneol Producing Pseudanabaena yagii Strain GIHE-NHR1 Isolated from North Han River in South Korea.</title>
        <authorList>
            <person name="Jeong J."/>
        </authorList>
    </citation>
    <scope>NUCLEOTIDE SEQUENCE [LARGE SCALE GENOMIC DNA]</scope>
    <source>
        <strain evidence="2 3">GIHE-NHR1</strain>
    </source>
</reference>
<proteinExistence type="predicted"/>
<protein>
    <submittedName>
        <fullName evidence="2">Aminoglycoside phosphotransferase family protein</fullName>
    </submittedName>
</protein>
<evidence type="ECO:0000313" key="3">
    <source>
        <dbReference type="Proteomes" id="UP000738376"/>
    </source>
</evidence>
<dbReference type="Gene3D" id="3.30.200.20">
    <property type="entry name" value="Phosphorylase Kinase, domain 1"/>
    <property type="match status" value="1"/>
</dbReference>
<sequence length="285" mass="32402">MIDIPLVYKLLKEQHPDLADLPIQFLDAGLDNAMFRLGDRLSVRLPRREVAAKLIENEQTWLPIFVDHLPIPIPNPYRIGQPNQDYPYRWSILPWLDGISADREEPDPNQAKILAKFLRSLHIPAPANAPKSIFRGVPLTQRAAAIEERIQRLEVQTELMTLSIKQTWQIALNTPIDVEETWIHGDLHSRNILVKNGVIAGIIDWGDMTSGDIATDLAAIWMLFRDRHARQQAISTYADISEATLQRAKGWAIAFGVMLLDLGLTNDPRYTIMGKRTLQRLAEDI</sequence>
<dbReference type="PANTHER" id="PTHR21310">
    <property type="entry name" value="AMINOGLYCOSIDE PHOSPHOTRANSFERASE-RELATED-RELATED"/>
    <property type="match status" value="1"/>
</dbReference>
<evidence type="ECO:0000259" key="1">
    <source>
        <dbReference type="Pfam" id="PF01636"/>
    </source>
</evidence>
<organism evidence="2 3">
    <name type="scientific">Pseudanabaena yagii GIHE-NHR1</name>
    <dbReference type="NCBI Taxonomy" id="2722753"/>
    <lineage>
        <taxon>Bacteria</taxon>
        <taxon>Bacillati</taxon>
        <taxon>Cyanobacteriota</taxon>
        <taxon>Cyanophyceae</taxon>
        <taxon>Pseudanabaenales</taxon>
        <taxon>Pseudanabaenaceae</taxon>
        <taxon>Pseudanabaena</taxon>
        <taxon>Pseudanabaena yagii</taxon>
    </lineage>
</organism>
<gene>
    <name evidence="2" type="ORF">HC246_24115</name>
</gene>
<name>A0ABX1LXV4_9CYAN</name>
<dbReference type="PANTHER" id="PTHR21310:SF42">
    <property type="entry name" value="BIFUNCTIONAL AAC_APH"/>
    <property type="match status" value="1"/>
</dbReference>
<dbReference type="Proteomes" id="UP000738376">
    <property type="component" value="Unassembled WGS sequence"/>
</dbReference>
<dbReference type="Gene3D" id="3.90.1200.10">
    <property type="match status" value="1"/>
</dbReference>
<dbReference type="RefSeq" id="WP_169365979.1">
    <property type="nucleotide sequence ID" value="NZ_JAAVJL010000005.1"/>
</dbReference>
<dbReference type="EMBL" id="JAAVJL010000005">
    <property type="protein sequence ID" value="NMF61028.1"/>
    <property type="molecule type" value="Genomic_DNA"/>
</dbReference>
<feature type="domain" description="Aminoglycoside phosphotransferase" evidence="1">
    <location>
        <begin position="23"/>
        <end position="231"/>
    </location>
</feature>
<accession>A0ABX1LXV4</accession>
<dbReference type="InterPro" id="IPR002575">
    <property type="entry name" value="Aminoglycoside_PTrfase"/>
</dbReference>
<keyword evidence="3" id="KW-1185">Reference proteome</keyword>
<evidence type="ECO:0000313" key="2">
    <source>
        <dbReference type="EMBL" id="NMF61028.1"/>
    </source>
</evidence>
<comment type="caution">
    <text evidence="2">The sequence shown here is derived from an EMBL/GenBank/DDBJ whole genome shotgun (WGS) entry which is preliminary data.</text>
</comment>
<dbReference type="InterPro" id="IPR051678">
    <property type="entry name" value="AGP_Transferase"/>
</dbReference>
<dbReference type="SUPFAM" id="SSF56112">
    <property type="entry name" value="Protein kinase-like (PK-like)"/>
    <property type="match status" value="1"/>
</dbReference>